<dbReference type="PANTHER" id="PTHR10587:SF133">
    <property type="entry name" value="CHITIN DEACETYLASE 1-RELATED"/>
    <property type="match status" value="1"/>
</dbReference>
<keyword evidence="5" id="KW-1185">Reference proteome</keyword>
<dbReference type="GO" id="GO:0045493">
    <property type="term" value="P:xylan catabolic process"/>
    <property type="evidence" value="ECO:0007669"/>
    <property type="project" value="UniProtKB-KW"/>
</dbReference>
<dbReference type="eggNOG" id="COG0726">
    <property type="taxonomic scope" value="Bacteria"/>
</dbReference>
<dbReference type="Proteomes" id="UP000010880">
    <property type="component" value="Chromosome"/>
</dbReference>
<evidence type="ECO:0000256" key="2">
    <source>
        <dbReference type="ARBA" id="ARBA00022801"/>
    </source>
</evidence>
<evidence type="ECO:0000313" key="4">
    <source>
        <dbReference type="EMBL" id="AGB40686.1"/>
    </source>
</evidence>
<dbReference type="InterPro" id="IPR011330">
    <property type="entry name" value="Glyco_hydro/deAcase_b/a-brl"/>
</dbReference>
<dbReference type="GO" id="GO:0016810">
    <property type="term" value="F:hydrolase activity, acting on carbon-nitrogen (but not peptide) bonds"/>
    <property type="evidence" value="ECO:0007669"/>
    <property type="project" value="InterPro"/>
</dbReference>
<organism evidence="4 5">
    <name type="scientific">Halobacteroides halobius (strain ATCC 35273 / DSM 5150 / MD-1)</name>
    <dbReference type="NCBI Taxonomy" id="748449"/>
    <lineage>
        <taxon>Bacteria</taxon>
        <taxon>Bacillati</taxon>
        <taxon>Bacillota</taxon>
        <taxon>Clostridia</taxon>
        <taxon>Halanaerobiales</taxon>
        <taxon>Halobacteroidaceae</taxon>
        <taxon>Halobacteroides</taxon>
    </lineage>
</organism>
<dbReference type="RefSeq" id="WP_015326412.1">
    <property type="nucleotide sequence ID" value="NC_019978.1"/>
</dbReference>
<dbReference type="EMBL" id="CP003359">
    <property type="protein sequence ID" value="AGB40686.1"/>
    <property type="molecule type" value="Genomic_DNA"/>
</dbReference>
<keyword evidence="4" id="KW-0119">Carbohydrate metabolism</keyword>
<gene>
    <name evidence="4" type="ordered locus">Halha_0713</name>
</gene>
<keyword evidence="1" id="KW-0479">Metal-binding</keyword>
<dbReference type="GO" id="GO:0046872">
    <property type="term" value="F:metal ion binding"/>
    <property type="evidence" value="ECO:0007669"/>
    <property type="project" value="UniProtKB-KW"/>
</dbReference>
<dbReference type="InterPro" id="IPR050248">
    <property type="entry name" value="Polysacc_deacetylase_ArnD"/>
</dbReference>
<feature type="domain" description="NodB homology" evidence="3">
    <location>
        <begin position="55"/>
        <end position="232"/>
    </location>
</feature>
<accession>L0K6N2</accession>
<evidence type="ECO:0000313" key="5">
    <source>
        <dbReference type="Proteomes" id="UP000010880"/>
    </source>
</evidence>
<dbReference type="KEGG" id="hhl:Halha_0713"/>
<dbReference type="AlphaFoldDB" id="L0K6N2"/>
<dbReference type="PROSITE" id="PS51677">
    <property type="entry name" value="NODB"/>
    <property type="match status" value="1"/>
</dbReference>
<dbReference type="CDD" id="cd10917">
    <property type="entry name" value="CE4_NodB_like_6s_7s"/>
    <property type="match status" value="1"/>
</dbReference>
<dbReference type="STRING" id="748449.Halha_0713"/>
<dbReference type="OrthoDB" id="61520at2"/>
<dbReference type="SUPFAM" id="SSF88713">
    <property type="entry name" value="Glycoside hydrolase/deacetylase"/>
    <property type="match status" value="1"/>
</dbReference>
<dbReference type="HOGENOM" id="CLU_021264_0_2_9"/>
<dbReference type="InterPro" id="IPR002509">
    <property type="entry name" value="NODB_dom"/>
</dbReference>
<dbReference type="GO" id="GO:0016798">
    <property type="term" value="F:hydrolase activity, acting on glycosyl bonds"/>
    <property type="evidence" value="ECO:0007669"/>
    <property type="project" value="UniProtKB-KW"/>
</dbReference>
<sequence length="256" mass="29468">MTIEFSKYDLLILCLILSISFFLLGLTVDNSYLQEAIKVNSERLVPIYKVNTDQKKVAITLDGMWGAKKTPQLLQIFRKYDVKITFFFGGNWLEENPNLVKEIAASGHEVENHSYTHPHMTKLGVNSIKKELQRTSELIEKLTGEKPNLFRPPFGEYDNQLIKTCRNLGYHVIQWSIDSLDWKDVSADFIVNRVLKNVSSGDIILMHNNGANTPQALEKLIPKLQQKGYEIVPVSELIYQENYYIEPHNGLQKKVR</sequence>
<keyword evidence="4" id="KW-0624">Polysaccharide degradation</keyword>
<protein>
    <submittedName>
        <fullName evidence="4">Putative xylanase/chitin deacetylase</fullName>
    </submittedName>
</protein>
<dbReference type="PANTHER" id="PTHR10587">
    <property type="entry name" value="GLYCOSYL TRANSFERASE-RELATED"/>
    <property type="match status" value="1"/>
</dbReference>
<dbReference type="GO" id="GO:0016020">
    <property type="term" value="C:membrane"/>
    <property type="evidence" value="ECO:0007669"/>
    <property type="project" value="TreeGrafter"/>
</dbReference>
<keyword evidence="4" id="KW-0858">Xylan degradation</keyword>
<evidence type="ECO:0000259" key="3">
    <source>
        <dbReference type="PROSITE" id="PS51677"/>
    </source>
</evidence>
<dbReference type="Gene3D" id="3.20.20.370">
    <property type="entry name" value="Glycoside hydrolase/deacetylase"/>
    <property type="match status" value="1"/>
</dbReference>
<proteinExistence type="predicted"/>
<name>L0K6N2_HALHC</name>
<keyword evidence="4" id="KW-0326">Glycosidase</keyword>
<dbReference type="Pfam" id="PF01522">
    <property type="entry name" value="Polysacc_deac_1"/>
    <property type="match status" value="1"/>
</dbReference>
<reference evidence="5" key="1">
    <citation type="submission" date="2012-02" db="EMBL/GenBank/DDBJ databases">
        <title>The complete genome of Halobacteroides halobius DSM 5150.</title>
        <authorList>
            <person name="Lucas S."/>
            <person name="Copeland A."/>
            <person name="Lapidus A."/>
            <person name="Glavina del Rio T."/>
            <person name="Dalin E."/>
            <person name="Tice H."/>
            <person name="Bruce D."/>
            <person name="Goodwin L."/>
            <person name="Pitluck S."/>
            <person name="Peters L."/>
            <person name="Mikhailova N."/>
            <person name="Gu W."/>
            <person name="Kyrpides N."/>
            <person name="Mavromatis K."/>
            <person name="Ivanova N."/>
            <person name="Brettin T."/>
            <person name="Detter J.C."/>
            <person name="Han C."/>
            <person name="Larimer F."/>
            <person name="Land M."/>
            <person name="Hauser L."/>
            <person name="Markowitz V."/>
            <person name="Cheng J.-F."/>
            <person name="Hugenholtz P."/>
            <person name="Woyke T."/>
            <person name="Wu D."/>
            <person name="Tindall B."/>
            <person name="Pomrenke H."/>
            <person name="Brambilla E."/>
            <person name="Klenk H.-P."/>
            <person name="Eisen J.A."/>
        </authorList>
    </citation>
    <scope>NUCLEOTIDE SEQUENCE [LARGE SCALE GENOMIC DNA]</scope>
    <source>
        <strain evidence="5">ATCC 35273 / DSM 5150 / MD-1</strain>
    </source>
</reference>
<keyword evidence="2 4" id="KW-0378">Hydrolase</keyword>
<evidence type="ECO:0000256" key="1">
    <source>
        <dbReference type="ARBA" id="ARBA00022723"/>
    </source>
</evidence>